<dbReference type="KEGG" id="mbu:Mbur_0887"/>
<keyword evidence="1" id="KW-1133">Transmembrane helix</keyword>
<organism evidence="2 3">
    <name type="scientific">Methanococcoides burtonii (strain DSM 6242 / NBRC 107633 / OCM 468 / ACE-M)</name>
    <dbReference type="NCBI Taxonomy" id="259564"/>
    <lineage>
        <taxon>Archaea</taxon>
        <taxon>Methanobacteriati</taxon>
        <taxon>Methanobacteriota</taxon>
        <taxon>Stenosarchaea group</taxon>
        <taxon>Methanomicrobia</taxon>
        <taxon>Methanosarcinales</taxon>
        <taxon>Methanosarcinaceae</taxon>
        <taxon>Methanococcoides</taxon>
    </lineage>
</organism>
<sequence length="298" mass="33194">MIIKKCLIFRNLISKKLALSNVNKYAITTIGRKLDLGYPNNRLIIQLATLVTISALIFDVITNKYISASFVYGIKAGISTFLLWAISREIDPDHEVAAFIPVIFSLPHVIIFGLHPLFHLLWFLLVLRLVNRSTGVKAGVLDSIAILTIGAFLTYQVSWVFGMISSLGFFLDGRLSSPYRVHRIPALLLLLYSGLTLINENIDGIMDVSLLKIVAFMLMILLAFPLVNSKTPVISIGDRTGKRLDGQRVKATQILAVFSVSVLILLSISASELWLPIWIIVISIGLYKVIFVDKQIRT</sequence>
<dbReference type="AlphaFoldDB" id="Q12XJ0"/>
<keyword evidence="3" id="KW-1185">Reference proteome</keyword>
<evidence type="ECO:0000313" key="3">
    <source>
        <dbReference type="Proteomes" id="UP000001979"/>
    </source>
</evidence>
<dbReference type="EMBL" id="CP000300">
    <property type="protein sequence ID" value="ABE51836.1"/>
    <property type="molecule type" value="Genomic_DNA"/>
</dbReference>
<evidence type="ECO:0000313" key="2">
    <source>
        <dbReference type="EMBL" id="ABE51836.1"/>
    </source>
</evidence>
<dbReference type="Proteomes" id="UP000001979">
    <property type="component" value="Chromosome"/>
</dbReference>
<feature type="transmembrane region" description="Helical" evidence="1">
    <location>
        <begin position="67"/>
        <end position="86"/>
    </location>
</feature>
<proteinExistence type="predicted"/>
<keyword evidence="1" id="KW-0812">Transmembrane</keyword>
<reference evidence="3" key="1">
    <citation type="journal article" date="2009" name="ISME J.">
        <title>The genome sequence of the psychrophilic archaeon, Methanococcoides burtonii: the role of genome evolution in cold adaptation.</title>
        <authorList>
            <person name="Allen M.A."/>
            <person name="Lauro F.M."/>
            <person name="Williams T.J."/>
            <person name="Burg D."/>
            <person name="Siddiqui K.S."/>
            <person name="De Francisci D."/>
            <person name="Chong K.W."/>
            <person name="Pilak O."/>
            <person name="Chew H.H."/>
            <person name="De Maere M.Z."/>
            <person name="Ting L."/>
            <person name="Katrib M."/>
            <person name="Ng C."/>
            <person name="Sowers K.R."/>
            <person name="Galperin M.Y."/>
            <person name="Anderson I.J."/>
            <person name="Ivanova N."/>
            <person name="Dalin E."/>
            <person name="Martinez M."/>
            <person name="Lapidus A."/>
            <person name="Hauser L."/>
            <person name="Land M."/>
            <person name="Thomas T."/>
            <person name="Cavicchioli R."/>
        </authorList>
    </citation>
    <scope>NUCLEOTIDE SEQUENCE [LARGE SCALE GENOMIC DNA]</scope>
    <source>
        <strain evidence="3">DSM 6242 / NBRC 107633 / OCM 468 / ACE-M</strain>
    </source>
</reference>
<feature type="transmembrane region" description="Helical" evidence="1">
    <location>
        <begin position="210"/>
        <end position="228"/>
    </location>
</feature>
<accession>Q12XJ0</accession>
<evidence type="ECO:0000256" key="1">
    <source>
        <dbReference type="SAM" id="Phobius"/>
    </source>
</evidence>
<feature type="transmembrane region" description="Helical" evidence="1">
    <location>
        <begin position="249"/>
        <end position="268"/>
    </location>
</feature>
<name>Q12XJ0_METBU</name>
<protein>
    <submittedName>
        <fullName evidence="2">Uncharacterized protein</fullName>
    </submittedName>
</protein>
<keyword evidence="1" id="KW-0472">Membrane</keyword>
<feature type="transmembrane region" description="Helical" evidence="1">
    <location>
        <begin position="144"/>
        <end position="169"/>
    </location>
</feature>
<feature type="transmembrane region" description="Helical" evidence="1">
    <location>
        <begin position="274"/>
        <end position="292"/>
    </location>
</feature>
<dbReference type="HOGENOM" id="CLU_082719_0_0_2"/>
<gene>
    <name evidence="2" type="ordered locus">Mbur_0887</name>
</gene>
<feature type="transmembrane region" description="Helical" evidence="1">
    <location>
        <begin position="98"/>
        <end position="124"/>
    </location>
</feature>